<accession>D3B2P2</accession>
<dbReference type="InterPro" id="IPR056422">
    <property type="entry name" value="BP74_N"/>
</dbReference>
<evidence type="ECO:0000313" key="4">
    <source>
        <dbReference type="Proteomes" id="UP000001396"/>
    </source>
</evidence>
<evidence type="ECO:0000313" key="3">
    <source>
        <dbReference type="EMBL" id="EFA83590.1"/>
    </source>
</evidence>
<gene>
    <name evidence="3" type="ORF">PPL_02656</name>
</gene>
<dbReference type="InParanoid" id="D3B2P2"/>
<feature type="signal peptide" evidence="1">
    <location>
        <begin position="1"/>
        <end position="20"/>
    </location>
</feature>
<evidence type="ECO:0000259" key="2">
    <source>
        <dbReference type="Pfam" id="PF23621"/>
    </source>
</evidence>
<dbReference type="InterPro" id="IPR053344">
    <property type="entry name" value="cAMP-inducible_BP74-like"/>
</dbReference>
<name>D3B2P2_HETP5</name>
<dbReference type="Proteomes" id="UP000001396">
    <property type="component" value="Unassembled WGS sequence"/>
</dbReference>
<dbReference type="EMBL" id="ADBJ01000010">
    <property type="protein sequence ID" value="EFA83590.1"/>
    <property type="molecule type" value="Genomic_DNA"/>
</dbReference>
<feature type="domain" description="BP74 N-terminal" evidence="2">
    <location>
        <begin position="20"/>
        <end position="128"/>
    </location>
</feature>
<protein>
    <recommendedName>
        <fullName evidence="2">BP74 N-terminal domain-containing protein</fullName>
    </recommendedName>
</protein>
<dbReference type="RefSeq" id="XP_020435707.1">
    <property type="nucleotide sequence ID" value="XM_020573635.1"/>
</dbReference>
<dbReference type="PANTHER" id="PTHR35883">
    <property type="entry name" value="CYCLIC AMP-INDUCIBLE PROTEIN BP74-RELATED"/>
    <property type="match status" value="1"/>
</dbReference>
<comment type="caution">
    <text evidence="3">The sequence shown here is derived from an EMBL/GenBank/DDBJ whole genome shotgun (WGS) entry which is preliminary data.</text>
</comment>
<organism evidence="3 4">
    <name type="scientific">Heterostelium pallidum (strain ATCC 26659 / Pp 5 / PN500)</name>
    <name type="common">Cellular slime mold</name>
    <name type="synonym">Polysphondylium pallidum</name>
    <dbReference type="NCBI Taxonomy" id="670386"/>
    <lineage>
        <taxon>Eukaryota</taxon>
        <taxon>Amoebozoa</taxon>
        <taxon>Evosea</taxon>
        <taxon>Eumycetozoa</taxon>
        <taxon>Dictyostelia</taxon>
        <taxon>Acytosteliales</taxon>
        <taxon>Acytosteliaceae</taxon>
        <taxon>Heterostelium</taxon>
    </lineage>
</organism>
<proteinExistence type="predicted"/>
<keyword evidence="4" id="KW-1185">Reference proteome</keyword>
<keyword evidence="1" id="KW-0732">Signal</keyword>
<dbReference type="GeneID" id="31358179"/>
<dbReference type="AlphaFoldDB" id="D3B2P2"/>
<feature type="chain" id="PRO_5003041283" description="BP74 N-terminal domain-containing protein" evidence="1">
    <location>
        <begin position="21"/>
        <end position="128"/>
    </location>
</feature>
<reference evidence="3 4" key="1">
    <citation type="journal article" date="2011" name="Genome Res.">
        <title>Phylogeny-wide analysis of social amoeba genomes highlights ancient origins for complex intercellular communication.</title>
        <authorList>
            <person name="Heidel A.J."/>
            <person name="Lawal H.M."/>
            <person name="Felder M."/>
            <person name="Schilde C."/>
            <person name="Helps N.R."/>
            <person name="Tunggal B."/>
            <person name="Rivero F."/>
            <person name="John U."/>
            <person name="Schleicher M."/>
            <person name="Eichinger L."/>
            <person name="Platzer M."/>
            <person name="Noegel A.A."/>
            <person name="Schaap P."/>
            <person name="Gloeckner G."/>
        </authorList>
    </citation>
    <scope>NUCLEOTIDE SEQUENCE [LARGE SCALE GENOMIC DNA]</scope>
    <source>
        <strain evidence="4">ATCC 26659 / Pp 5 / PN500</strain>
    </source>
</reference>
<dbReference type="PANTHER" id="PTHR35883:SF1">
    <property type="entry name" value="CALMODULIN-BINDING PROTEIN CAM-BP15-RELATED"/>
    <property type="match status" value="1"/>
</dbReference>
<evidence type="ECO:0000256" key="1">
    <source>
        <dbReference type="SAM" id="SignalP"/>
    </source>
</evidence>
<dbReference type="Pfam" id="PF23621">
    <property type="entry name" value="BP74_N"/>
    <property type="match status" value="1"/>
</dbReference>
<sequence>MKFIQILIVLLVSLIATSSAALFVFTDNVSEFTIELTDPTLIQHARDLISGASTSSPHVMGTIVKSAASYNSPWSYYLDPSTISFFDFAIEVCDAAIAYTEDHLLEVGGAFLPGNVWCPWGSRLVREV</sequence>